<dbReference type="InterPro" id="IPR053120">
    <property type="entry name" value="PFR_Component"/>
</dbReference>
<comment type="caution">
    <text evidence="3">The sequence shown here is derived from an EMBL/GenBank/DDBJ whole genome shotgun (WGS) entry which is preliminary data.</text>
</comment>
<dbReference type="EMBL" id="JAFHLR010000007">
    <property type="protein sequence ID" value="KAG5486822.1"/>
    <property type="molecule type" value="Genomic_DNA"/>
</dbReference>
<dbReference type="PANTHER" id="PTHR34732">
    <property type="entry name" value="69 KDA PARAFLAGELLAR ROD PROTEIN-RELATED"/>
    <property type="match status" value="1"/>
</dbReference>
<dbReference type="GO" id="GO:0031514">
    <property type="term" value="C:motile cilium"/>
    <property type="evidence" value="ECO:0007669"/>
    <property type="project" value="InterPro"/>
</dbReference>
<name>A0A836GRI9_9TRYP</name>
<organism evidence="3 4">
    <name type="scientific">Leishmania orientalis</name>
    <dbReference type="NCBI Taxonomy" id="2249476"/>
    <lineage>
        <taxon>Eukaryota</taxon>
        <taxon>Discoba</taxon>
        <taxon>Euglenozoa</taxon>
        <taxon>Kinetoplastea</taxon>
        <taxon>Metakinetoplastina</taxon>
        <taxon>Trypanosomatida</taxon>
        <taxon>Trypanosomatidae</taxon>
        <taxon>Leishmaniinae</taxon>
        <taxon>Leishmania</taxon>
    </lineage>
</organism>
<dbReference type="SMR" id="A0A836GRI9"/>
<reference evidence="4" key="1">
    <citation type="journal article" date="2021" name="Microbiol. Resour. Announc.">
        <title>LGAAP: Leishmaniinae Genome Assembly and Annotation Pipeline.</title>
        <authorList>
            <person name="Almutairi H."/>
            <person name="Urbaniak M.D."/>
            <person name="Bates M.D."/>
            <person name="Jariyapan N."/>
            <person name="Kwakye-Nuako G."/>
            <person name="Thomaz-Soccol V."/>
            <person name="Al-Salem W.S."/>
            <person name="Dillon R.J."/>
            <person name="Bates P.A."/>
            <person name="Gatherer D."/>
        </authorList>
    </citation>
    <scope>NUCLEOTIDE SEQUENCE [LARGE SCALE GENOMIC DNA]</scope>
</reference>
<feature type="region of interest" description="Disordered" evidence="2">
    <location>
        <begin position="659"/>
        <end position="702"/>
    </location>
</feature>
<evidence type="ECO:0000313" key="4">
    <source>
        <dbReference type="Proteomes" id="UP000674143"/>
    </source>
</evidence>
<evidence type="ECO:0000313" key="3">
    <source>
        <dbReference type="EMBL" id="KAG5486822.1"/>
    </source>
</evidence>
<protein>
    <recommendedName>
        <fullName evidence="5">Paraflagellar rod protein</fullName>
    </recommendedName>
</protein>
<dbReference type="AlphaFoldDB" id="A0A836GRI9"/>
<dbReference type="InterPro" id="IPR007824">
    <property type="entry name" value="Flagellar_rod"/>
</dbReference>
<dbReference type="GO" id="GO:0005516">
    <property type="term" value="F:calmodulin binding"/>
    <property type="evidence" value="ECO:0007669"/>
    <property type="project" value="InterPro"/>
</dbReference>
<dbReference type="PANTHER" id="PTHR34732:SF4">
    <property type="entry name" value="ROD COMPONENT, PUTATIVE-RELATED"/>
    <property type="match status" value="1"/>
</dbReference>
<dbReference type="KEGG" id="loi:92362145"/>
<evidence type="ECO:0008006" key="5">
    <source>
        <dbReference type="Google" id="ProtNLM"/>
    </source>
</evidence>
<gene>
    <name evidence="3" type="ORF">LSCM4_06287</name>
</gene>
<evidence type="ECO:0000256" key="1">
    <source>
        <dbReference type="SAM" id="Coils"/>
    </source>
</evidence>
<reference evidence="4" key="2">
    <citation type="journal article" date="2021" name="Sci. Data">
        <title>Chromosome-scale genome sequencing, assembly and annotation of six genomes from subfamily Leishmaniinae.</title>
        <authorList>
            <person name="Almutairi H."/>
            <person name="Urbaniak M.D."/>
            <person name="Bates M.D."/>
            <person name="Jariyapan N."/>
            <person name="Kwakye-Nuako G."/>
            <person name="Thomaz Soccol V."/>
            <person name="Al-Salem W.S."/>
            <person name="Dillon R.J."/>
            <person name="Bates P.A."/>
            <person name="Gatherer D."/>
        </authorList>
    </citation>
    <scope>NUCLEOTIDE SEQUENCE [LARGE SCALE GENOMIC DNA]</scope>
</reference>
<dbReference type="Proteomes" id="UP000674143">
    <property type="component" value="Unassembled WGS sequence"/>
</dbReference>
<dbReference type="Pfam" id="PF05149">
    <property type="entry name" value="Flagellar_rod"/>
    <property type="match status" value="1"/>
</dbReference>
<feature type="coiled-coil region" evidence="1">
    <location>
        <begin position="312"/>
        <end position="346"/>
    </location>
</feature>
<keyword evidence="4" id="KW-1185">Reference proteome</keyword>
<evidence type="ECO:0000256" key="2">
    <source>
        <dbReference type="SAM" id="MobiDB-lite"/>
    </source>
</evidence>
<accession>A0A836GRI9</accession>
<keyword evidence="1" id="KW-0175">Coiled coil</keyword>
<dbReference type="GeneID" id="92362145"/>
<dbReference type="RefSeq" id="XP_067065616.1">
    <property type="nucleotide sequence ID" value="XM_067208211.1"/>
</dbReference>
<proteinExistence type="predicted"/>
<sequence length="800" mass="88322">MYPDRRPYATAVPHSGYRAKPLAPHLPKDALMMLRSHVGYDDLRASGSDQPVSCLRAAAGRTYFADGSTAPSLANSAAVQKLLPITDRSSKEALDAARLEPPIEHASLMYHGCQQAALNAELREKVEAHNTHWCARVEKLQALLAELPMESAVHNTHAVESLHSYLDAYRCTEDMPLTPADVVEQQALRTPVRETDVMTQVPVIPMDTMRRTLDDLLRSPYLLAPLDMHLTQLSLLDKLSQLAWPGEGEVAVRGAKPRRQPVAAQESCTADRAEETGAVVPAETAVVEDGAEDVYPSRAAVALHERLHYNPGDYAQRELKKSEEALRDLQARVQTVKREKEDAIDAGDPLSALRNLHAQVDLSNDLLLLYKARMTLVSLHSDDTRDFRRDVVNLIDDSHQAVQEVQRYAKEALPSVQHDARVLTDTIRQAEEQLTAMQAAEVAADGSMRAHLGDMDKAARALWEEVGALLTKLADNAHERSRYTQQCMSQREQRAKEAAAVQAQLQAHSAHRERLLHCEDVLSRWNQAGDVFGKYVDACVPKLLKHLTAVEESDADLAQREAEEYVGYYEQFVYAAEEARAKRCTQADRMRLLQRSTLLNQERASDTMDPDAAAHEQRLTDVTRELDEVQLYLKYVSDMEADRKADIDPVLHNVLLRHTQTQPPTSGAEDEAEKPLPTPGLLEDAPKAATVDGTPSPAAPSMVDVATTSADAAPATAASDGAAAAPLAATAVHPFVTARLIGLAHESSYLSQQGRLVDQEMRAIESKWAGLRHSREELRAMEANYKNGDAIRELLGVDKQ</sequence>